<reference evidence="2 3" key="1">
    <citation type="submission" date="2017-10" db="EMBL/GenBank/DDBJ databases">
        <title>Novel microbial diversity and functional potential in the marine mammal oral microbiome.</title>
        <authorList>
            <person name="Dudek N.K."/>
            <person name="Sun C.L."/>
            <person name="Burstein D."/>
            <person name="Kantor R.S."/>
            <person name="Aliaga Goltsman D.S."/>
            <person name="Bik E.M."/>
            <person name="Thomas B.C."/>
            <person name="Banfield J.F."/>
            <person name="Relman D.A."/>
        </authorList>
    </citation>
    <scope>NUCLEOTIDE SEQUENCE [LARGE SCALE GENOMIC DNA]</scope>
    <source>
        <strain evidence="2">DOLZORAL124_49_17</strain>
    </source>
</reference>
<accession>A0A2G6E7P1</accession>
<dbReference type="InterPro" id="IPR029058">
    <property type="entry name" value="AB_hydrolase_fold"/>
</dbReference>
<organism evidence="2 3">
    <name type="scientific">candidate division KSB3 bacterium</name>
    <dbReference type="NCBI Taxonomy" id="2044937"/>
    <lineage>
        <taxon>Bacteria</taxon>
        <taxon>candidate division KSB3</taxon>
    </lineage>
</organism>
<dbReference type="InterPro" id="IPR000073">
    <property type="entry name" value="AB_hydrolase_1"/>
</dbReference>
<dbReference type="Gene3D" id="3.40.50.1820">
    <property type="entry name" value="alpha/beta hydrolase"/>
    <property type="match status" value="1"/>
</dbReference>
<dbReference type="InterPro" id="IPR000639">
    <property type="entry name" value="Epox_hydrolase-like"/>
</dbReference>
<sequence length="266" mass="30027">MPHSVINAINIHYRDQGNSDRRVLVLIHGLGCSLQYWDCLFNAAALSHSRILAIDLPGFGFSEKPEHYDYQLPSQSRLIFDILQRLQIRTFDLVGHSMGGTIAILMALQKPQRVRRLVTIEPNLLATHAQLSRRIAQYTEDAFIDAYEEFRLSVINTVKGWFVKLRQQHVNDYISHLSRTTAISMYRSARSLLQETSEPGLAGALKHIALPRSLILGEESVQMRSSTIPEELRDSSVDTIVVPGVGHMMMVDNPDLFTHTVAQALQ</sequence>
<proteinExistence type="predicted"/>
<dbReference type="GO" id="GO:0003824">
    <property type="term" value="F:catalytic activity"/>
    <property type="evidence" value="ECO:0007669"/>
    <property type="project" value="InterPro"/>
</dbReference>
<evidence type="ECO:0000313" key="2">
    <source>
        <dbReference type="EMBL" id="PID58106.1"/>
    </source>
</evidence>
<dbReference type="GO" id="GO:0016020">
    <property type="term" value="C:membrane"/>
    <property type="evidence" value="ECO:0007669"/>
    <property type="project" value="TreeGrafter"/>
</dbReference>
<dbReference type="PRINTS" id="PR00111">
    <property type="entry name" value="ABHYDROLASE"/>
</dbReference>
<dbReference type="Pfam" id="PF00561">
    <property type="entry name" value="Abhydrolase_1"/>
    <property type="match status" value="1"/>
</dbReference>
<evidence type="ECO:0000259" key="1">
    <source>
        <dbReference type="Pfam" id="PF00561"/>
    </source>
</evidence>
<dbReference type="PANTHER" id="PTHR43798">
    <property type="entry name" value="MONOACYLGLYCEROL LIPASE"/>
    <property type="match status" value="1"/>
</dbReference>
<dbReference type="Proteomes" id="UP000229740">
    <property type="component" value="Unassembled WGS sequence"/>
</dbReference>
<dbReference type="AlphaFoldDB" id="A0A2G6E7P1"/>
<name>A0A2G6E7P1_9BACT</name>
<gene>
    <name evidence="2" type="ORF">CSB45_05310</name>
</gene>
<comment type="caution">
    <text evidence="2">The sequence shown here is derived from an EMBL/GenBank/DDBJ whole genome shotgun (WGS) entry which is preliminary data.</text>
</comment>
<dbReference type="PRINTS" id="PR00412">
    <property type="entry name" value="EPOXHYDRLASE"/>
</dbReference>
<feature type="domain" description="AB hydrolase-1" evidence="1">
    <location>
        <begin position="23"/>
        <end position="174"/>
    </location>
</feature>
<protein>
    <recommendedName>
        <fullName evidence="1">AB hydrolase-1 domain-containing protein</fullName>
    </recommendedName>
</protein>
<dbReference type="SUPFAM" id="SSF53474">
    <property type="entry name" value="alpha/beta-Hydrolases"/>
    <property type="match status" value="1"/>
</dbReference>
<dbReference type="PANTHER" id="PTHR43798:SF33">
    <property type="entry name" value="HYDROLASE, PUTATIVE (AFU_ORTHOLOGUE AFUA_2G14860)-RELATED"/>
    <property type="match status" value="1"/>
</dbReference>
<dbReference type="EMBL" id="PDPS01000024">
    <property type="protein sequence ID" value="PID58106.1"/>
    <property type="molecule type" value="Genomic_DNA"/>
</dbReference>
<dbReference type="InterPro" id="IPR050266">
    <property type="entry name" value="AB_hydrolase_sf"/>
</dbReference>
<evidence type="ECO:0000313" key="3">
    <source>
        <dbReference type="Proteomes" id="UP000229740"/>
    </source>
</evidence>